<feature type="region of interest" description="Disordered" evidence="1">
    <location>
        <begin position="239"/>
        <end position="259"/>
    </location>
</feature>
<dbReference type="Gene3D" id="2.60.120.260">
    <property type="entry name" value="Galactose-binding domain-like"/>
    <property type="match status" value="1"/>
</dbReference>
<keyword evidence="2" id="KW-1133">Transmembrane helix</keyword>
<dbReference type="EMBL" id="JARJCW010000028">
    <property type="protein sequence ID" value="KAJ7210422.1"/>
    <property type="molecule type" value="Genomic_DNA"/>
</dbReference>
<proteinExistence type="predicted"/>
<evidence type="ECO:0000313" key="3">
    <source>
        <dbReference type="EMBL" id="KAJ7210422.1"/>
    </source>
</evidence>
<keyword evidence="2" id="KW-0472">Membrane</keyword>
<accession>A0AAD6VG39</accession>
<protein>
    <recommendedName>
        <fullName evidence="5">Transmembrane protein</fullName>
    </recommendedName>
</protein>
<comment type="caution">
    <text evidence="3">The sequence shown here is derived from an EMBL/GenBank/DDBJ whole genome shotgun (WGS) entry which is preliminary data.</text>
</comment>
<reference evidence="3" key="1">
    <citation type="submission" date="2023-03" db="EMBL/GenBank/DDBJ databases">
        <title>Massive genome expansion in bonnet fungi (Mycena s.s.) driven by repeated elements and novel gene families across ecological guilds.</title>
        <authorList>
            <consortium name="Lawrence Berkeley National Laboratory"/>
            <person name="Harder C.B."/>
            <person name="Miyauchi S."/>
            <person name="Viragh M."/>
            <person name="Kuo A."/>
            <person name="Thoen E."/>
            <person name="Andreopoulos B."/>
            <person name="Lu D."/>
            <person name="Skrede I."/>
            <person name="Drula E."/>
            <person name="Henrissat B."/>
            <person name="Morin E."/>
            <person name="Kohler A."/>
            <person name="Barry K."/>
            <person name="LaButti K."/>
            <person name="Morin E."/>
            <person name="Salamov A."/>
            <person name="Lipzen A."/>
            <person name="Mereny Z."/>
            <person name="Hegedus B."/>
            <person name="Baldrian P."/>
            <person name="Stursova M."/>
            <person name="Weitz H."/>
            <person name="Taylor A."/>
            <person name="Grigoriev I.V."/>
            <person name="Nagy L.G."/>
            <person name="Martin F."/>
            <person name="Kauserud H."/>
        </authorList>
    </citation>
    <scope>NUCLEOTIDE SEQUENCE</scope>
    <source>
        <strain evidence="3">9144</strain>
    </source>
</reference>
<evidence type="ECO:0000256" key="2">
    <source>
        <dbReference type="SAM" id="Phobius"/>
    </source>
</evidence>
<name>A0AAD6VG39_9AGAR</name>
<evidence type="ECO:0000313" key="4">
    <source>
        <dbReference type="Proteomes" id="UP001219525"/>
    </source>
</evidence>
<evidence type="ECO:0000256" key="1">
    <source>
        <dbReference type="SAM" id="MobiDB-lite"/>
    </source>
</evidence>
<feature type="transmembrane region" description="Helical" evidence="2">
    <location>
        <begin position="136"/>
        <end position="160"/>
    </location>
</feature>
<keyword evidence="4" id="KW-1185">Reference proteome</keyword>
<evidence type="ECO:0008006" key="5">
    <source>
        <dbReference type="Google" id="ProtNLM"/>
    </source>
</evidence>
<sequence length="259" mass="27916">MTDGLSPFGADSSIVQYSNGKWTQIDSGGAYQTREFNATVSFSFNGTTITILGTLQPDRLAQTATANSPLIYVLDGEDDHTFLFNASSPTIYSSPRLLQGPHSLAIRLANDNTTFSVSGGSVATAQPESANHRRTIAIVAGTLGGFVVLSLVFVALFLFYRRRRRHSPTLYALGPLQANLPATKEAFTSPKYSNYGLSFTQSTDSVNYLPKPLVKAVTRPSSVPIPGVHDSYTPVVPRAKHKLKPKVKPTPAAPPTRMS</sequence>
<gene>
    <name evidence="3" type="ORF">GGX14DRAFT_94990</name>
</gene>
<organism evidence="3 4">
    <name type="scientific">Mycena pura</name>
    <dbReference type="NCBI Taxonomy" id="153505"/>
    <lineage>
        <taxon>Eukaryota</taxon>
        <taxon>Fungi</taxon>
        <taxon>Dikarya</taxon>
        <taxon>Basidiomycota</taxon>
        <taxon>Agaricomycotina</taxon>
        <taxon>Agaricomycetes</taxon>
        <taxon>Agaricomycetidae</taxon>
        <taxon>Agaricales</taxon>
        <taxon>Marasmiineae</taxon>
        <taxon>Mycenaceae</taxon>
        <taxon>Mycena</taxon>
    </lineage>
</organism>
<keyword evidence="2" id="KW-0812">Transmembrane</keyword>
<dbReference type="AlphaFoldDB" id="A0AAD6VG39"/>
<dbReference type="Proteomes" id="UP001219525">
    <property type="component" value="Unassembled WGS sequence"/>
</dbReference>